<accession>A0A844G3S0</accession>
<dbReference type="InterPro" id="IPR053715">
    <property type="entry name" value="GH4_Enzyme_sf"/>
</dbReference>
<keyword evidence="10" id="KW-0170">Cobalt</keyword>
<feature type="site" description="Increases basicity of active site Tyr" evidence="11">
    <location>
        <position position="116"/>
    </location>
</feature>
<dbReference type="InterPro" id="IPR001088">
    <property type="entry name" value="Glyco_hydro_4"/>
</dbReference>
<keyword evidence="5 12" id="KW-0520">NAD</keyword>
<evidence type="ECO:0000313" key="15">
    <source>
        <dbReference type="Proteomes" id="UP000435649"/>
    </source>
</evidence>
<feature type="binding site" evidence="9">
    <location>
        <position position="154"/>
    </location>
    <ligand>
        <name>substrate</name>
    </ligand>
</feature>
<dbReference type="GO" id="GO:0016616">
    <property type="term" value="F:oxidoreductase activity, acting on the CH-OH group of donors, NAD or NADP as acceptor"/>
    <property type="evidence" value="ECO:0007669"/>
    <property type="project" value="InterPro"/>
</dbReference>
<evidence type="ECO:0000256" key="7">
    <source>
        <dbReference type="ARBA" id="ARBA00023277"/>
    </source>
</evidence>
<keyword evidence="7" id="KW-0119">Carbohydrate metabolism</keyword>
<dbReference type="PANTHER" id="PTHR32092">
    <property type="entry name" value="6-PHOSPHO-BETA-GLUCOSIDASE-RELATED"/>
    <property type="match status" value="1"/>
</dbReference>
<dbReference type="EMBL" id="VUNS01000018">
    <property type="protein sequence ID" value="MST98367.1"/>
    <property type="molecule type" value="Genomic_DNA"/>
</dbReference>
<comment type="cofactor">
    <cofactor evidence="1">
        <name>Mn(2+)</name>
        <dbReference type="ChEBI" id="CHEBI:29035"/>
    </cofactor>
</comment>
<dbReference type="Proteomes" id="UP000435649">
    <property type="component" value="Unassembled WGS sequence"/>
</dbReference>
<sequence length="458" mass="50768">MQFMEAFMSKIVLVGAGGVIFAQNFLKDILTDPELRTHEVTLMDIDAGRLANAVAVAGLIAAKLGIRFTPHATTDLREALNGANYVITIFRSGTIRHQELEYEIPMKYGVDQVVSDTLGPGGIFRGLRTLKDLFEVLEVMEQECPGAYLLNYVNPMSMNTIALSRRARTVRVAGLCHSVQHTSRQIAEWTGTPYEKLRFLAAGVNHMAFLLKLEADGQDLYPKLRACLDRPEIYKKEKVRFEILRHFGYFPTESSGHNSEYLPYFRKRQDLIDRFCRNDFPEVDENGIDWNSMSAGVSGASVQICRGLQIRNEKQIAGYLDGSREIDLASSVEYGVQIIAAIEKNRPLAANLNVMNRGLIATLPPECCVEVPCLVDGGGIVPGRIEDFPEQLAAIDRGMVGAQILGAQGALDGDRRAIFHAIAADPNTQSKLGLDEIRSMTDELFDALADVIDPRFSR</sequence>
<keyword evidence="6 10" id="KW-0464">Manganese</keyword>
<dbReference type="InterPro" id="IPR015955">
    <property type="entry name" value="Lactate_DH/Glyco_Ohase_4_C"/>
</dbReference>
<dbReference type="Pfam" id="PF02056">
    <property type="entry name" value="Glyco_hydro_4"/>
    <property type="match status" value="1"/>
</dbReference>
<dbReference type="SUPFAM" id="SSF51735">
    <property type="entry name" value="NAD(P)-binding Rossmann-fold domains"/>
    <property type="match status" value="1"/>
</dbReference>
<dbReference type="GO" id="GO:0005975">
    <property type="term" value="P:carbohydrate metabolic process"/>
    <property type="evidence" value="ECO:0007669"/>
    <property type="project" value="InterPro"/>
</dbReference>
<dbReference type="InterPro" id="IPR036291">
    <property type="entry name" value="NAD(P)-bd_dom_sf"/>
</dbReference>
<comment type="cofactor">
    <cofactor evidence="12">
        <name>NAD(+)</name>
        <dbReference type="ChEBI" id="CHEBI:57540"/>
    </cofactor>
    <text evidence="12">Binds 1 NAD(+) per subunit.</text>
</comment>
<evidence type="ECO:0000256" key="1">
    <source>
        <dbReference type="ARBA" id="ARBA00001936"/>
    </source>
</evidence>
<evidence type="ECO:0000256" key="5">
    <source>
        <dbReference type="ARBA" id="ARBA00023027"/>
    </source>
</evidence>
<keyword evidence="10" id="KW-0408">Iron</keyword>
<feature type="binding site" evidence="10">
    <location>
        <position position="206"/>
    </location>
    <ligand>
        <name>Mn(2+)</name>
        <dbReference type="ChEBI" id="CHEBI:29035"/>
    </ligand>
</feature>
<reference evidence="14 15" key="1">
    <citation type="submission" date="2019-08" db="EMBL/GenBank/DDBJ databases">
        <title>In-depth cultivation of the pig gut microbiome towards novel bacterial diversity and tailored functional studies.</title>
        <authorList>
            <person name="Wylensek D."/>
            <person name="Hitch T.C.A."/>
            <person name="Clavel T."/>
        </authorList>
    </citation>
    <scope>NUCLEOTIDE SEQUENCE [LARGE SCALE GENOMIC DNA]</scope>
    <source>
        <strain evidence="14 15">BBE-744-WT-12</strain>
    </source>
</reference>
<evidence type="ECO:0000256" key="3">
    <source>
        <dbReference type="ARBA" id="ARBA00022723"/>
    </source>
</evidence>
<evidence type="ECO:0000259" key="13">
    <source>
        <dbReference type="Pfam" id="PF11975"/>
    </source>
</evidence>
<gene>
    <name evidence="14" type="ORF">FYJ85_15100</name>
</gene>
<dbReference type="InterPro" id="IPR022616">
    <property type="entry name" value="Glyco_hydro_4_C"/>
</dbReference>
<keyword evidence="3 10" id="KW-0479">Metal-binding</keyword>
<dbReference type="SUPFAM" id="SSF56327">
    <property type="entry name" value="LDH C-terminal domain-like"/>
    <property type="match status" value="1"/>
</dbReference>
<evidence type="ECO:0000256" key="9">
    <source>
        <dbReference type="PIRSR" id="PIRSR601088-2"/>
    </source>
</evidence>
<evidence type="ECO:0000256" key="2">
    <source>
        <dbReference type="ARBA" id="ARBA00010141"/>
    </source>
</evidence>
<evidence type="ECO:0000256" key="12">
    <source>
        <dbReference type="RuleBase" id="RU361152"/>
    </source>
</evidence>
<dbReference type="PRINTS" id="PR00732">
    <property type="entry name" value="GLHYDRLASE4"/>
</dbReference>
<organism evidence="14 15">
    <name type="scientific">Victivallis lenta</name>
    <dbReference type="NCBI Taxonomy" id="2606640"/>
    <lineage>
        <taxon>Bacteria</taxon>
        <taxon>Pseudomonadati</taxon>
        <taxon>Lentisphaerota</taxon>
        <taxon>Lentisphaeria</taxon>
        <taxon>Victivallales</taxon>
        <taxon>Victivallaceae</taxon>
        <taxon>Victivallis</taxon>
    </lineage>
</organism>
<comment type="similarity">
    <text evidence="2 12">Belongs to the glycosyl hydrolase 4 family.</text>
</comment>
<proteinExistence type="inferred from homology"/>
<dbReference type="AlphaFoldDB" id="A0A844G3S0"/>
<evidence type="ECO:0000256" key="4">
    <source>
        <dbReference type="ARBA" id="ARBA00022801"/>
    </source>
</evidence>
<name>A0A844G3S0_9BACT</name>
<feature type="binding site" evidence="10">
    <location>
        <position position="176"/>
    </location>
    <ligand>
        <name>Mn(2+)</name>
        <dbReference type="ChEBI" id="CHEBI:29035"/>
    </ligand>
</feature>
<feature type="domain" description="Glycosyl hydrolase family 4 C-terminal" evidence="13">
    <location>
        <begin position="202"/>
        <end position="428"/>
    </location>
</feature>
<evidence type="ECO:0000256" key="8">
    <source>
        <dbReference type="ARBA" id="ARBA00023295"/>
    </source>
</evidence>
<keyword evidence="10" id="KW-0533">Nickel</keyword>
<evidence type="ECO:0000256" key="6">
    <source>
        <dbReference type="ARBA" id="ARBA00023211"/>
    </source>
</evidence>
<dbReference type="GO" id="GO:0046872">
    <property type="term" value="F:metal ion binding"/>
    <property type="evidence" value="ECO:0007669"/>
    <property type="project" value="UniProtKB-KW"/>
</dbReference>
<dbReference type="GO" id="GO:0004553">
    <property type="term" value="F:hydrolase activity, hydrolyzing O-glycosyl compounds"/>
    <property type="evidence" value="ECO:0007669"/>
    <property type="project" value="InterPro"/>
</dbReference>
<protein>
    <submittedName>
        <fullName evidence="14">Alpha-glucosidase/alpha-galactosidase</fullName>
    </submittedName>
</protein>
<comment type="caution">
    <text evidence="14">The sequence shown here is derived from an EMBL/GenBank/DDBJ whole genome shotgun (WGS) entry which is preliminary data.</text>
</comment>
<dbReference type="Gene3D" id="3.90.1820.10">
    <property type="entry name" value="AglA-like glucosidase"/>
    <property type="match status" value="1"/>
</dbReference>
<evidence type="ECO:0000256" key="11">
    <source>
        <dbReference type="PIRSR" id="PIRSR601088-4"/>
    </source>
</evidence>
<keyword evidence="4 12" id="KW-0378">Hydrolase</keyword>
<evidence type="ECO:0000313" key="14">
    <source>
        <dbReference type="EMBL" id="MST98367.1"/>
    </source>
</evidence>
<evidence type="ECO:0000256" key="10">
    <source>
        <dbReference type="PIRSR" id="PIRSR601088-3"/>
    </source>
</evidence>
<dbReference type="Pfam" id="PF11975">
    <property type="entry name" value="Glyco_hydro_4C"/>
    <property type="match status" value="1"/>
</dbReference>
<keyword evidence="15" id="KW-1185">Reference proteome</keyword>
<dbReference type="PANTHER" id="PTHR32092:SF6">
    <property type="entry name" value="ALPHA-GALACTOSIDASE"/>
    <property type="match status" value="1"/>
</dbReference>
<keyword evidence="8 12" id="KW-0326">Glycosidase</keyword>